<feature type="region of interest" description="Disordered" evidence="2">
    <location>
        <begin position="248"/>
        <end position="274"/>
    </location>
</feature>
<dbReference type="RefSeq" id="XP_033389952.1">
    <property type="nucleotide sequence ID" value="XM_033526670.1"/>
</dbReference>
<feature type="coiled-coil region" evidence="1">
    <location>
        <begin position="388"/>
        <end position="429"/>
    </location>
</feature>
<feature type="compositionally biased region" description="Low complexity" evidence="2">
    <location>
        <begin position="41"/>
        <end position="56"/>
    </location>
</feature>
<keyword evidence="1" id="KW-0175">Coiled coil</keyword>
<feature type="coiled-coil region" evidence="1">
    <location>
        <begin position="172"/>
        <end position="199"/>
    </location>
</feature>
<organism evidence="3 4">
    <name type="scientific">Aaosphaeria arxii CBS 175.79</name>
    <dbReference type="NCBI Taxonomy" id="1450172"/>
    <lineage>
        <taxon>Eukaryota</taxon>
        <taxon>Fungi</taxon>
        <taxon>Dikarya</taxon>
        <taxon>Ascomycota</taxon>
        <taxon>Pezizomycotina</taxon>
        <taxon>Dothideomycetes</taxon>
        <taxon>Pleosporomycetidae</taxon>
        <taxon>Pleosporales</taxon>
        <taxon>Pleosporales incertae sedis</taxon>
        <taxon>Aaosphaeria</taxon>
    </lineage>
</organism>
<keyword evidence="4" id="KW-1185">Reference proteome</keyword>
<protein>
    <submittedName>
        <fullName evidence="3">Uncharacterized protein</fullName>
    </submittedName>
</protein>
<sequence length="433" mass="48409">MVSPQLQRRTGGYESDQSSDTAAEDDFSGFPVPNSMPPAWQSQRQQSGGSVSRLSQKFGFNGPVAEIPPPAPLRTQRVHQEESTASEMDDDVHSRSSTLGGSDQDFDFPEKTPTSLPKQIRQEIIKVDSFPEDGEPKSHVPGPLETQLASLMSKLIFMERENPTVSITPEDHAATMAELEALREEKKSWKKRYESIYALRDEDVENNIKIRGMLAKARRDLEGMTKLREDDLANLQIVRARLAESTRKLDRLETQTGSGNGRSSPSRGARPPSVFMERRNTTDLFAAAQAAALQQRALELESRNADLQSQIESLKGGASIDDLNRLTAHKAWKDTVTDLETRVKAKDAEIARLRSSGGGSHSQGEGNMGTTTDWRRIEAIHEEHASYREKVGGKMQALRSEKETLQRELHRREDECHALEVKVQSLQRRLSVI</sequence>
<dbReference type="GeneID" id="54284067"/>
<name>A0A6A5Y8R5_9PLEO</name>
<feature type="coiled-coil region" evidence="1">
    <location>
        <begin position="290"/>
        <end position="356"/>
    </location>
</feature>
<evidence type="ECO:0000256" key="2">
    <source>
        <dbReference type="SAM" id="MobiDB-lite"/>
    </source>
</evidence>
<dbReference type="OrthoDB" id="4186885at2759"/>
<feature type="compositionally biased region" description="Low complexity" evidence="2">
    <location>
        <begin position="261"/>
        <end position="273"/>
    </location>
</feature>
<gene>
    <name evidence="3" type="ORF">BU24DRAFT_417243</name>
</gene>
<proteinExistence type="predicted"/>
<dbReference type="Proteomes" id="UP000799778">
    <property type="component" value="Unassembled WGS sequence"/>
</dbReference>
<evidence type="ECO:0000256" key="1">
    <source>
        <dbReference type="SAM" id="Coils"/>
    </source>
</evidence>
<dbReference type="EMBL" id="ML978066">
    <property type="protein sequence ID" value="KAF2021613.1"/>
    <property type="molecule type" value="Genomic_DNA"/>
</dbReference>
<accession>A0A6A5Y8R5</accession>
<dbReference type="AlphaFoldDB" id="A0A6A5Y8R5"/>
<reference evidence="3" key="1">
    <citation type="journal article" date="2020" name="Stud. Mycol.">
        <title>101 Dothideomycetes genomes: a test case for predicting lifestyles and emergence of pathogens.</title>
        <authorList>
            <person name="Haridas S."/>
            <person name="Albert R."/>
            <person name="Binder M."/>
            <person name="Bloem J."/>
            <person name="Labutti K."/>
            <person name="Salamov A."/>
            <person name="Andreopoulos B."/>
            <person name="Baker S."/>
            <person name="Barry K."/>
            <person name="Bills G."/>
            <person name="Bluhm B."/>
            <person name="Cannon C."/>
            <person name="Castanera R."/>
            <person name="Culley D."/>
            <person name="Daum C."/>
            <person name="Ezra D."/>
            <person name="Gonzalez J."/>
            <person name="Henrissat B."/>
            <person name="Kuo A."/>
            <person name="Liang C."/>
            <person name="Lipzen A."/>
            <person name="Lutzoni F."/>
            <person name="Magnuson J."/>
            <person name="Mondo S."/>
            <person name="Nolan M."/>
            <person name="Ohm R."/>
            <person name="Pangilinan J."/>
            <person name="Park H.-J."/>
            <person name="Ramirez L."/>
            <person name="Alfaro M."/>
            <person name="Sun H."/>
            <person name="Tritt A."/>
            <person name="Yoshinaga Y."/>
            <person name="Zwiers L.-H."/>
            <person name="Turgeon B."/>
            <person name="Goodwin S."/>
            <person name="Spatafora J."/>
            <person name="Crous P."/>
            <person name="Grigoriev I."/>
        </authorList>
    </citation>
    <scope>NUCLEOTIDE SEQUENCE</scope>
    <source>
        <strain evidence="3">CBS 175.79</strain>
    </source>
</reference>
<feature type="region of interest" description="Disordered" evidence="2">
    <location>
        <begin position="1"/>
        <end position="120"/>
    </location>
</feature>
<evidence type="ECO:0000313" key="4">
    <source>
        <dbReference type="Proteomes" id="UP000799778"/>
    </source>
</evidence>
<evidence type="ECO:0000313" key="3">
    <source>
        <dbReference type="EMBL" id="KAF2021613.1"/>
    </source>
</evidence>